<evidence type="ECO:0000256" key="1">
    <source>
        <dbReference type="ARBA" id="ARBA00022448"/>
    </source>
</evidence>
<evidence type="ECO:0000256" key="6">
    <source>
        <dbReference type="SAM" id="MobiDB-lite"/>
    </source>
</evidence>
<dbReference type="EMBL" id="JALNTZ010000552">
    <property type="protein sequence ID" value="KAJ3634403.1"/>
    <property type="molecule type" value="Genomic_DNA"/>
</dbReference>
<dbReference type="InterPro" id="IPR018113">
    <property type="entry name" value="PTrfase_EIIB_Cys"/>
</dbReference>
<keyword evidence="4" id="KW-0598">Phosphotransferase system</keyword>
<accession>A0AA38M0S7</accession>
<dbReference type="InterPro" id="IPR050429">
    <property type="entry name" value="PTS_Glucose_EIICBA"/>
</dbReference>
<dbReference type="GO" id="GO:0005886">
    <property type="term" value="C:plasma membrane"/>
    <property type="evidence" value="ECO:0007669"/>
    <property type="project" value="TreeGrafter"/>
</dbReference>
<evidence type="ECO:0000256" key="2">
    <source>
        <dbReference type="ARBA" id="ARBA00022597"/>
    </source>
</evidence>
<evidence type="ECO:0000256" key="5">
    <source>
        <dbReference type="ARBA" id="ARBA00022777"/>
    </source>
</evidence>
<comment type="caution">
    <text evidence="8">The sequence shown here is derived from an EMBL/GenBank/DDBJ whole genome shotgun (WGS) entry which is preliminary data.</text>
</comment>
<dbReference type="GO" id="GO:0015764">
    <property type="term" value="P:N-acetylglucosamine transport"/>
    <property type="evidence" value="ECO:0007669"/>
    <property type="project" value="TreeGrafter"/>
</dbReference>
<dbReference type="GO" id="GO:0009401">
    <property type="term" value="P:phosphoenolpyruvate-dependent sugar phosphotransferase system"/>
    <property type="evidence" value="ECO:0007669"/>
    <property type="project" value="UniProtKB-KW"/>
</dbReference>
<reference evidence="8" key="1">
    <citation type="journal article" date="2023" name="G3 (Bethesda)">
        <title>Whole genome assemblies of Zophobas morio and Tenebrio molitor.</title>
        <authorList>
            <person name="Kaur S."/>
            <person name="Stinson S.A."/>
            <person name="diCenzo G.C."/>
        </authorList>
    </citation>
    <scope>NUCLEOTIDE SEQUENCE</scope>
    <source>
        <strain evidence="8">QUZm001</strain>
    </source>
</reference>
<proteinExistence type="predicted"/>
<keyword evidence="2" id="KW-0762">Sugar transport</keyword>
<dbReference type="PROSITE" id="PS01035">
    <property type="entry name" value="PTS_EIIB_TYPE_1_CYS"/>
    <property type="match status" value="1"/>
</dbReference>
<feature type="compositionally biased region" description="Basic and acidic residues" evidence="6">
    <location>
        <begin position="18"/>
        <end position="30"/>
    </location>
</feature>
<dbReference type="Proteomes" id="UP001168821">
    <property type="component" value="Unassembled WGS sequence"/>
</dbReference>
<gene>
    <name evidence="8" type="ORF">Zmor_019114</name>
</gene>
<dbReference type="GO" id="GO:0016301">
    <property type="term" value="F:kinase activity"/>
    <property type="evidence" value="ECO:0007669"/>
    <property type="project" value="UniProtKB-KW"/>
</dbReference>
<dbReference type="PANTHER" id="PTHR30009">
    <property type="entry name" value="CYTOCHROME C-TYPE SYNTHESIS PROTEIN AND PTS TRANSMEMBRANE COMPONENT"/>
    <property type="match status" value="1"/>
</dbReference>
<dbReference type="PANTHER" id="PTHR30009:SF4">
    <property type="entry name" value="PTS SYSTEM N-ACETYLGLUCOSAMINE-SPECIFIC EIICBA COMPONENT"/>
    <property type="match status" value="1"/>
</dbReference>
<feature type="domain" description="PTS EIIB type-1" evidence="7">
    <location>
        <begin position="34"/>
        <end position="113"/>
    </location>
</feature>
<dbReference type="NCBIfam" id="TIGR00826">
    <property type="entry name" value="EIIB_glc"/>
    <property type="match status" value="1"/>
</dbReference>
<dbReference type="PROSITE" id="PS51098">
    <property type="entry name" value="PTS_EIIB_TYPE_1"/>
    <property type="match status" value="1"/>
</dbReference>
<evidence type="ECO:0000259" key="7">
    <source>
        <dbReference type="PROSITE" id="PS51098"/>
    </source>
</evidence>
<dbReference type="SUPFAM" id="SSF55604">
    <property type="entry name" value="Glucose permease domain IIB"/>
    <property type="match status" value="1"/>
</dbReference>
<keyword evidence="5" id="KW-0418">Kinase</keyword>
<dbReference type="GO" id="GO:0008982">
    <property type="term" value="F:protein-N(PI)-phosphohistidine-sugar phosphotransferase activity"/>
    <property type="evidence" value="ECO:0007669"/>
    <property type="project" value="InterPro"/>
</dbReference>
<dbReference type="Gene3D" id="3.30.1360.60">
    <property type="entry name" value="Glucose permease domain IIB"/>
    <property type="match status" value="1"/>
</dbReference>
<keyword evidence="1" id="KW-0813">Transport</keyword>
<dbReference type="InterPro" id="IPR036878">
    <property type="entry name" value="Glu_permease_IIB"/>
</dbReference>
<keyword evidence="9" id="KW-1185">Reference proteome</keyword>
<keyword evidence="3" id="KW-0808">Transferase</keyword>
<name>A0AA38M0S7_9CUCU</name>
<organism evidence="8 9">
    <name type="scientific">Zophobas morio</name>
    <dbReference type="NCBI Taxonomy" id="2755281"/>
    <lineage>
        <taxon>Eukaryota</taxon>
        <taxon>Metazoa</taxon>
        <taxon>Ecdysozoa</taxon>
        <taxon>Arthropoda</taxon>
        <taxon>Hexapoda</taxon>
        <taxon>Insecta</taxon>
        <taxon>Pterygota</taxon>
        <taxon>Neoptera</taxon>
        <taxon>Endopterygota</taxon>
        <taxon>Coleoptera</taxon>
        <taxon>Polyphaga</taxon>
        <taxon>Cucujiformia</taxon>
        <taxon>Tenebrionidae</taxon>
        <taxon>Zophobas</taxon>
    </lineage>
</organism>
<dbReference type="InterPro" id="IPR001996">
    <property type="entry name" value="PTS_IIB_1"/>
</dbReference>
<evidence type="ECO:0000313" key="8">
    <source>
        <dbReference type="EMBL" id="KAJ3634403.1"/>
    </source>
</evidence>
<sequence>MTSGREDNVEGSATAAKDAPKEKGAEAVKGSEKYAKMAQVVFDTIGKDNLVSIDNCATRLRLVVKDNTQFPDAPIKAAGAFGIKRLGQEAVQIVIGPDVEHVANQLKIIAKMA</sequence>
<dbReference type="AlphaFoldDB" id="A0AA38M0S7"/>
<feature type="region of interest" description="Disordered" evidence="6">
    <location>
        <begin position="1"/>
        <end position="30"/>
    </location>
</feature>
<evidence type="ECO:0000256" key="3">
    <source>
        <dbReference type="ARBA" id="ARBA00022679"/>
    </source>
</evidence>
<evidence type="ECO:0000313" key="9">
    <source>
        <dbReference type="Proteomes" id="UP001168821"/>
    </source>
</evidence>
<protein>
    <recommendedName>
        <fullName evidence="7">PTS EIIB type-1 domain-containing protein</fullName>
    </recommendedName>
</protein>
<evidence type="ECO:0000256" key="4">
    <source>
        <dbReference type="ARBA" id="ARBA00022683"/>
    </source>
</evidence>
<dbReference type="Pfam" id="PF00367">
    <property type="entry name" value="PTS_EIIB"/>
    <property type="match status" value="1"/>
</dbReference>
<dbReference type="GO" id="GO:0090563">
    <property type="term" value="F:protein-phosphocysteine-sugar phosphotransferase activity"/>
    <property type="evidence" value="ECO:0007669"/>
    <property type="project" value="TreeGrafter"/>
</dbReference>